<keyword evidence="3" id="KW-0689">Ribosomal protein</keyword>
<evidence type="ECO:0000256" key="6">
    <source>
        <dbReference type="ARBA" id="ARBA00035191"/>
    </source>
</evidence>
<dbReference type="PANTHER" id="PTHR13477:SF0">
    <property type="entry name" value="LARGE RIBOSOMAL SUBUNIT PROTEIN ML49"/>
    <property type="match status" value="1"/>
</dbReference>
<protein>
    <recommendedName>
        <fullName evidence="6">Large ribosomal subunit protein mL49</fullName>
    </recommendedName>
</protein>
<dbReference type="AlphaFoldDB" id="A0A8S0WFE4"/>
<evidence type="ECO:0000256" key="5">
    <source>
        <dbReference type="ARBA" id="ARBA00023274"/>
    </source>
</evidence>
<dbReference type="GO" id="GO:0006412">
    <property type="term" value="P:translation"/>
    <property type="evidence" value="ECO:0007669"/>
    <property type="project" value="InterPro"/>
</dbReference>
<dbReference type="OrthoDB" id="19439at2759"/>
<dbReference type="Pfam" id="PF05046">
    <property type="entry name" value="Img2"/>
    <property type="match status" value="1"/>
</dbReference>
<comment type="similarity">
    <text evidence="2">Belongs to the mitochondrion-specific ribosomal protein mL49 family.</text>
</comment>
<dbReference type="Gene3D" id="3.30.780.10">
    <property type="entry name" value="SUI1-like domain"/>
    <property type="match status" value="1"/>
</dbReference>
<comment type="subcellular location">
    <subcellularLocation>
        <location evidence="1">Mitochondrion</location>
    </subcellularLocation>
</comment>
<keyword evidence="4" id="KW-0496">Mitochondrion</keyword>
<proteinExistence type="inferred from homology"/>
<comment type="caution">
    <text evidence="7">The sequence shown here is derived from an EMBL/GenBank/DDBJ whole genome shotgun (WGS) entry which is preliminary data.</text>
</comment>
<sequence>MSQLASQNYASTSFAFDDALPKKSAYFVPRNTRGNLPVYTDVRNGGGRQLVLVRNVEGNVSELARDLAQSLFPADSLEASRFKIQISQSKHLVIAGGRWRDNVVEWLKEKGF</sequence>
<dbReference type="PANTHER" id="PTHR13477">
    <property type="entry name" value="MITOCHONDRIAL 39S RIBOSOMAL PROTEIN L49"/>
    <property type="match status" value="1"/>
</dbReference>
<evidence type="ECO:0000313" key="8">
    <source>
        <dbReference type="Proteomes" id="UP000467700"/>
    </source>
</evidence>
<reference evidence="7 8" key="1">
    <citation type="submission" date="2020-01" db="EMBL/GenBank/DDBJ databases">
        <authorList>
            <person name="Gupta K D."/>
        </authorList>
    </citation>
    <scope>NUCLEOTIDE SEQUENCE [LARGE SCALE GENOMIC DNA]</scope>
</reference>
<dbReference type="GO" id="GO:0003735">
    <property type="term" value="F:structural constituent of ribosome"/>
    <property type="evidence" value="ECO:0007669"/>
    <property type="project" value="InterPro"/>
</dbReference>
<evidence type="ECO:0000256" key="1">
    <source>
        <dbReference type="ARBA" id="ARBA00004173"/>
    </source>
</evidence>
<dbReference type="EMBL" id="CACVBS010000064">
    <property type="protein sequence ID" value="CAA7267920.1"/>
    <property type="molecule type" value="Genomic_DNA"/>
</dbReference>
<evidence type="ECO:0000313" key="7">
    <source>
        <dbReference type="EMBL" id="CAA7267920.1"/>
    </source>
</evidence>
<evidence type="ECO:0000256" key="2">
    <source>
        <dbReference type="ARBA" id="ARBA00005677"/>
    </source>
</evidence>
<gene>
    <name evidence="7" type="ORF">AAE3_LOCUS10191</name>
</gene>
<dbReference type="Proteomes" id="UP000467700">
    <property type="component" value="Unassembled WGS sequence"/>
</dbReference>
<keyword evidence="5" id="KW-0687">Ribonucleoprotein</keyword>
<keyword evidence="8" id="KW-1185">Reference proteome</keyword>
<name>A0A8S0WFE4_CYCAE</name>
<evidence type="ECO:0000256" key="4">
    <source>
        <dbReference type="ARBA" id="ARBA00023128"/>
    </source>
</evidence>
<organism evidence="7 8">
    <name type="scientific">Cyclocybe aegerita</name>
    <name type="common">Black poplar mushroom</name>
    <name type="synonym">Agrocybe aegerita</name>
    <dbReference type="NCBI Taxonomy" id="1973307"/>
    <lineage>
        <taxon>Eukaryota</taxon>
        <taxon>Fungi</taxon>
        <taxon>Dikarya</taxon>
        <taxon>Basidiomycota</taxon>
        <taxon>Agaricomycotina</taxon>
        <taxon>Agaricomycetes</taxon>
        <taxon>Agaricomycetidae</taxon>
        <taxon>Agaricales</taxon>
        <taxon>Agaricineae</taxon>
        <taxon>Bolbitiaceae</taxon>
        <taxon>Cyclocybe</taxon>
    </lineage>
</organism>
<evidence type="ECO:0000256" key="3">
    <source>
        <dbReference type="ARBA" id="ARBA00022980"/>
    </source>
</evidence>
<accession>A0A8S0WFE4</accession>
<dbReference type="GO" id="GO:0005762">
    <property type="term" value="C:mitochondrial large ribosomal subunit"/>
    <property type="evidence" value="ECO:0007669"/>
    <property type="project" value="TreeGrafter"/>
</dbReference>
<dbReference type="InterPro" id="IPR007740">
    <property type="entry name" value="Ribosomal_mL49"/>
</dbReference>